<feature type="domain" description="4Fe-4S ferredoxin-type" evidence="8">
    <location>
        <begin position="280"/>
        <end position="311"/>
    </location>
</feature>
<organism evidence="9">
    <name type="scientific">marine metagenome</name>
    <dbReference type="NCBI Taxonomy" id="408172"/>
    <lineage>
        <taxon>unclassified sequences</taxon>
        <taxon>metagenomes</taxon>
        <taxon>ecological metagenomes</taxon>
    </lineage>
</organism>
<evidence type="ECO:0000256" key="1">
    <source>
        <dbReference type="ARBA" id="ARBA00022448"/>
    </source>
</evidence>
<dbReference type="GO" id="GO:0005886">
    <property type="term" value="C:plasma membrane"/>
    <property type="evidence" value="ECO:0007669"/>
    <property type="project" value="TreeGrafter"/>
</dbReference>
<accession>A0A381NE95</accession>
<dbReference type="EMBL" id="UINC01000298">
    <property type="protein sequence ID" value="SUZ52847.1"/>
    <property type="molecule type" value="Genomic_DNA"/>
</dbReference>
<dbReference type="AlphaFoldDB" id="A0A381NE95"/>
<evidence type="ECO:0000256" key="3">
    <source>
        <dbReference type="ARBA" id="ARBA00022723"/>
    </source>
</evidence>
<evidence type="ECO:0000256" key="6">
    <source>
        <dbReference type="ARBA" id="ARBA00023014"/>
    </source>
</evidence>
<dbReference type="InterPro" id="IPR051684">
    <property type="entry name" value="Electron_Trans/Redox"/>
</dbReference>
<sequence>MPKVTIKKHHIEIGKLRHINKVRYFIQVLVLLFILSTPILSLYQSNVAARAIQWMDGNEKLLFGTIDNIVRWFTNNPENDLDIIKGSVWSAQIGDFKMSDPLALLGQFAAEKQFYWPFVATILFPVGLTLLLGRFFCGWICPAYLFYEIGDVFRQLLNRAGTRPRNIKLSLKTKYIVLGLGTLTGIIFGVVVFPMIYPPAIISREWYYLVYLGVFGSGLTLLGVSLLFEMTMSRRAVCRYLCPGGALYSLLGKFRVVRIRRNASACIDCVKCNHVCGLGLEPMSDLTGMECNTCTACIAICPTDALTLRLGWKDDPLKQSKPNPKTLQAIHVILQNHKEMT</sequence>
<reference evidence="9" key="1">
    <citation type="submission" date="2018-05" db="EMBL/GenBank/DDBJ databases">
        <authorList>
            <person name="Lanie J.A."/>
            <person name="Ng W.-L."/>
            <person name="Kazmierczak K.M."/>
            <person name="Andrzejewski T.M."/>
            <person name="Davidsen T.M."/>
            <person name="Wayne K.J."/>
            <person name="Tettelin H."/>
            <person name="Glass J.I."/>
            <person name="Rusch D."/>
            <person name="Podicherti R."/>
            <person name="Tsui H.-C.T."/>
            <person name="Winkler M.E."/>
        </authorList>
    </citation>
    <scope>NUCLEOTIDE SEQUENCE</scope>
</reference>
<evidence type="ECO:0000313" key="9">
    <source>
        <dbReference type="EMBL" id="SUZ52847.1"/>
    </source>
</evidence>
<dbReference type="GO" id="GO:0046872">
    <property type="term" value="F:metal ion binding"/>
    <property type="evidence" value="ECO:0007669"/>
    <property type="project" value="UniProtKB-KW"/>
</dbReference>
<keyword evidence="7" id="KW-1133">Transmembrane helix</keyword>
<dbReference type="PANTHER" id="PTHR30176:SF3">
    <property type="entry name" value="FERREDOXIN-TYPE PROTEIN NAPH"/>
    <property type="match status" value="1"/>
</dbReference>
<keyword evidence="4" id="KW-0249">Electron transport</keyword>
<keyword evidence="1" id="KW-0813">Transport</keyword>
<dbReference type="PROSITE" id="PS00198">
    <property type="entry name" value="4FE4S_FER_1"/>
    <property type="match status" value="1"/>
</dbReference>
<name>A0A381NE95_9ZZZZ</name>
<dbReference type="PROSITE" id="PS51379">
    <property type="entry name" value="4FE4S_FER_2"/>
    <property type="match status" value="1"/>
</dbReference>
<proteinExistence type="predicted"/>
<keyword evidence="3" id="KW-0479">Metal-binding</keyword>
<dbReference type="InterPro" id="IPR017896">
    <property type="entry name" value="4Fe4S_Fe-S-bd"/>
</dbReference>
<evidence type="ECO:0000259" key="8">
    <source>
        <dbReference type="PROSITE" id="PS51379"/>
    </source>
</evidence>
<keyword evidence="5" id="KW-0408">Iron</keyword>
<gene>
    <name evidence="9" type="ORF">METZ01_LOCUS5701</name>
</gene>
<evidence type="ECO:0000256" key="2">
    <source>
        <dbReference type="ARBA" id="ARBA00022485"/>
    </source>
</evidence>
<evidence type="ECO:0000256" key="7">
    <source>
        <dbReference type="SAM" id="Phobius"/>
    </source>
</evidence>
<evidence type="ECO:0000256" key="4">
    <source>
        <dbReference type="ARBA" id="ARBA00022982"/>
    </source>
</evidence>
<dbReference type="InterPro" id="IPR017900">
    <property type="entry name" value="4Fe4S_Fe_S_CS"/>
</dbReference>
<dbReference type="GO" id="GO:0051539">
    <property type="term" value="F:4 iron, 4 sulfur cluster binding"/>
    <property type="evidence" value="ECO:0007669"/>
    <property type="project" value="UniProtKB-KW"/>
</dbReference>
<dbReference type="SUPFAM" id="SSF54862">
    <property type="entry name" value="4Fe-4S ferredoxins"/>
    <property type="match status" value="1"/>
</dbReference>
<keyword evidence="7" id="KW-0472">Membrane</keyword>
<keyword evidence="2" id="KW-0004">4Fe-4S</keyword>
<protein>
    <recommendedName>
        <fullName evidence="8">4Fe-4S ferredoxin-type domain-containing protein</fullName>
    </recommendedName>
</protein>
<keyword evidence="6" id="KW-0411">Iron-sulfur</keyword>
<feature type="transmembrane region" description="Helical" evidence="7">
    <location>
        <begin position="208"/>
        <end position="228"/>
    </location>
</feature>
<keyword evidence="7" id="KW-0812">Transmembrane</keyword>
<dbReference type="PANTHER" id="PTHR30176">
    <property type="entry name" value="FERREDOXIN-TYPE PROTEIN NAPH"/>
    <property type="match status" value="1"/>
</dbReference>
<evidence type="ECO:0000256" key="5">
    <source>
        <dbReference type="ARBA" id="ARBA00023004"/>
    </source>
</evidence>
<dbReference type="Pfam" id="PF12801">
    <property type="entry name" value="Fer4_5"/>
    <property type="match status" value="2"/>
</dbReference>
<feature type="transmembrane region" description="Helical" evidence="7">
    <location>
        <begin position="114"/>
        <end position="147"/>
    </location>
</feature>
<feature type="transmembrane region" description="Helical" evidence="7">
    <location>
        <begin position="24"/>
        <end position="43"/>
    </location>
</feature>
<feature type="transmembrane region" description="Helical" evidence="7">
    <location>
        <begin position="175"/>
        <end position="196"/>
    </location>
</feature>